<dbReference type="EMBL" id="FNGE01000004">
    <property type="protein sequence ID" value="SDK94648.1"/>
    <property type="molecule type" value="Genomic_DNA"/>
</dbReference>
<keyword evidence="3 5" id="KW-1133">Transmembrane helix</keyword>
<dbReference type="GO" id="GO:0016020">
    <property type="term" value="C:membrane"/>
    <property type="evidence" value="ECO:0007669"/>
    <property type="project" value="UniProtKB-SubCell"/>
</dbReference>
<evidence type="ECO:0000259" key="6">
    <source>
        <dbReference type="Pfam" id="PF04932"/>
    </source>
</evidence>
<feature type="transmembrane region" description="Helical" evidence="5">
    <location>
        <begin position="331"/>
        <end position="354"/>
    </location>
</feature>
<dbReference type="Pfam" id="PF04932">
    <property type="entry name" value="Wzy_C"/>
    <property type="match status" value="1"/>
</dbReference>
<accession>A0A1G9G1W0</accession>
<feature type="transmembrane region" description="Helical" evidence="5">
    <location>
        <begin position="17"/>
        <end position="37"/>
    </location>
</feature>
<name>A0A1G9G1W0_9RHOB</name>
<feature type="transmembrane region" description="Helical" evidence="5">
    <location>
        <begin position="366"/>
        <end position="384"/>
    </location>
</feature>
<evidence type="ECO:0000256" key="4">
    <source>
        <dbReference type="ARBA" id="ARBA00023136"/>
    </source>
</evidence>
<dbReference type="InterPro" id="IPR007016">
    <property type="entry name" value="O-antigen_ligase-rel_domated"/>
</dbReference>
<reference evidence="8" key="1">
    <citation type="submission" date="2016-10" db="EMBL/GenBank/DDBJ databases">
        <authorList>
            <person name="Varghese N."/>
            <person name="Submissions S."/>
        </authorList>
    </citation>
    <scope>NUCLEOTIDE SEQUENCE [LARGE SCALE GENOMIC DNA]</scope>
    <source>
        <strain evidence="8">CGMCC 1.7655</strain>
    </source>
</reference>
<evidence type="ECO:0000256" key="2">
    <source>
        <dbReference type="ARBA" id="ARBA00022692"/>
    </source>
</evidence>
<feature type="domain" description="O-antigen ligase-related" evidence="6">
    <location>
        <begin position="212"/>
        <end position="343"/>
    </location>
</feature>
<organism evidence="7 8">
    <name type="scientific">Paracoccus chinensis</name>
    <dbReference type="NCBI Taxonomy" id="525640"/>
    <lineage>
        <taxon>Bacteria</taxon>
        <taxon>Pseudomonadati</taxon>
        <taxon>Pseudomonadota</taxon>
        <taxon>Alphaproteobacteria</taxon>
        <taxon>Rhodobacterales</taxon>
        <taxon>Paracoccaceae</taxon>
        <taxon>Paracoccus</taxon>
    </lineage>
</organism>
<keyword evidence="2 5" id="KW-0812">Transmembrane</keyword>
<dbReference type="PANTHER" id="PTHR37422:SF13">
    <property type="entry name" value="LIPOPOLYSACCHARIDE BIOSYNTHESIS PROTEIN PA4999-RELATED"/>
    <property type="match status" value="1"/>
</dbReference>
<keyword evidence="4 5" id="KW-0472">Membrane</keyword>
<proteinExistence type="predicted"/>
<evidence type="ECO:0000256" key="1">
    <source>
        <dbReference type="ARBA" id="ARBA00004141"/>
    </source>
</evidence>
<feature type="transmembrane region" description="Helical" evidence="5">
    <location>
        <begin position="212"/>
        <end position="240"/>
    </location>
</feature>
<dbReference type="InterPro" id="IPR051533">
    <property type="entry name" value="WaaL-like"/>
</dbReference>
<feature type="transmembrane region" description="Helical" evidence="5">
    <location>
        <begin position="179"/>
        <end position="200"/>
    </location>
</feature>
<dbReference type="AlphaFoldDB" id="A0A1G9G1W0"/>
<evidence type="ECO:0000313" key="8">
    <source>
        <dbReference type="Proteomes" id="UP000199555"/>
    </source>
</evidence>
<feature type="transmembrane region" description="Helical" evidence="5">
    <location>
        <begin position="49"/>
        <end position="69"/>
    </location>
</feature>
<dbReference type="Proteomes" id="UP000199555">
    <property type="component" value="Unassembled WGS sequence"/>
</dbReference>
<evidence type="ECO:0000256" key="3">
    <source>
        <dbReference type="ARBA" id="ARBA00022989"/>
    </source>
</evidence>
<feature type="transmembrane region" description="Helical" evidence="5">
    <location>
        <begin position="135"/>
        <end position="158"/>
    </location>
</feature>
<feature type="transmembrane region" description="Helical" evidence="5">
    <location>
        <begin position="109"/>
        <end position="129"/>
    </location>
</feature>
<dbReference type="STRING" id="525640.SAMN04487971_104185"/>
<evidence type="ECO:0000313" key="7">
    <source>
        <dbReference type="EMBL" id="SDK94648.1"/>
    </source>
</evidence>
<keyword evidence="8" id="KW-1185">Reference proteome</keyword>
<sequence>MTARGARMTSLMPAPHMGALASAHSPGFHLAMLAVFLSPMNHFRLDAVYITASDVAVVVALVVMLWQGALPRRPFGGATGLWIAGFLMLGTGLMLGSIAHAAGVELGKVMAQYAFSLLLVPLVVAGRSLDETVALARVLVLSIVVVMLFGMWMIHFVPDPPLRFVSYNNRMRSLVERENECAALGAVAVVFLLGLWQAGFARLWELLVALPILAYGIMLTGSNTGLMCAALGVGMIMVFAPSGRLTLFVLVVAGSILALGFAFPALVPDVFRSRVLEGIAAADPALSGTFADRMLLIQEAFRLADDRLLIGMGAEQFRNISVFDAPVHNTYLLLLNEGGLLSLCGLVALMLAGLPAPLSHLPFRRYRGIAATTLTILLIFALMLNTFPHFYARFWNVPLILALSLSCALPQARAPRPSRSAVHA</sequence>
<protein>
    <recommendedName>
        <fullName evidence="6">O-antigen ligase-related domain-containing protein</fullName>
    </recommendedName>
</protein>
<gene>
    <name evidence="7" type="ORF">SAMN04487971_104185</name>
</gene>
<evidence type="ECO:0000256" key="5">
    <source>
        <dbReference type="SAM" id="Phobius"/>
    </source>
</evidence>
<comment type="subcellular location">
    <subcellularLocation>
        <location evidence="1">Membrane</location>
        <topology evidence="1">Multi-pass membrane protein</topology>
    </subcellularLocation>
</comment>
<dbReference type="PANTHER" id="PTHR37422">
    <property type="entry name" value="TEICHURONIC ACID BIOSYNTHESIS PROTEIN TUAE"/>
    <property type="match status" value="1"/>
</dbReference>
<feature type="transmembrane region" description="Helical" evidence="5">
    <location>
        <begin position="81"/>
        <end position="102"/>
    </location>
</feature>
<feature type="transmembrane region" description="Helical" evidence="5">
    <location>
        <begin position="247"/>
        <end position="267"/>
    </location>
</feature>